<comment type="caution">
    <text evidence="4">The sequence shown here is derived from an EMBL/GenBank/DDBJ whole genome shotgun (WGS) entry which is preliminary data.</text>
</comment>
<dbReference type="InterPro" id="IPR004559">
    <property type="entry name" value="HemW-like"/>
</dbReference>
<evidence type="ECO:0000256" key="2">
    <source>
        <dbReference type="RuleBase" id="RU364116"/>
    </source>
</evidence>
<dbReference type="SUPFAM" id="SSF102114">
    <property type="entry name" value="Radical SAM enzymes"/>
    <property type="match status" value="1"/>
</dbReference>
<reference evidence="4" key="1">
    <citation type="submission" date="2012-11" db="EMBL/GenBank/DDBJ databases">
        <title>Dependencies among metagenomic species, viruses, plasmids and units of genetic variation.</title>
        <authorList>
            <person name="Nielsen H.B."/>
            <person name="Almeida M."/>
            <person name="Juncker A.S."/>
            <person name="Rasmussen S."/>
            <person name="Li J."/>
            <person name="Sunagawa S."/>
            <person name="Plichta D."/>
            <person name="Gautier L."/>
            <person name="Le Chatelier E."/>
            <person name="Peletier E."/>
            <person name="Bonde I."/>
            <person name="Nielsen T."/>
            <person name="Manichanh C."/>
            <person name="Arumugam M."/>
            <person name="Batto J."/>
            <person name="Santos M.B.Q.D."/>
            <person name="Blom N."/>
            <person name="Borruel N."/>
            <person name="Burgdorf K.S."/>
            <person name="Boumezbeur F."/>
            <person name="Casellas F."/>
            <person name="Dore J."/>
            <person name="Guarner F."/>
            <person name="Hansen T."/>
            <person name="Hildebrand F."/>
            <person name="Kaas R.S."/>
            <person name="Kennedy S."/>
            <person name="Kristiansen K."/>
            <person name="Kultima J.R."/>
            <person name="Leonard P."/>
            <person name="Levenez F."/>
            <person name="Lund O."/>
            <person name="Moumen B."/>
            <person name="Le Paslier D."/>
            <person name="Pons N."/>
            <person name="Pedersen O."/>
            <person name="Prifti E."/>
            <person name="Qin J."/>
            <person name="Raes J."/>
            <person name="Tap J."/>
            <person name="Tims S."/>
            <person name="Ussery D.W."/>
            <person name="Yamada T."/>
            <person name="MetaHit consortium"/>
            <person name="Renault P."/>
            <person name="Sicheritz-Ponten T."/>
            <person name="Bork P."/>
            <person name="Wang J."/>
            <person name="Brunak S."/>
            <person name="Ehrlich S.D."/>
        </authorList>
    </citation>
    <scope>NUCLEOTIDE SEQUENCE [LARGE SCALE GENOMIC DNA]</scope>
</reference>
<dbReference type="CDD" id="cd01335">
    <property type="entry name" value="Radical_SAM"/>
    <property type="match status" value="1"/>
</dbReference>
<dbReference type="InterPro" id="IPR058240">
    <property type="entry name" value="rSAM_sf"/>
</dbReference>
<evidence type="ECO:0000259" key="3">
    <source>
        <dbReference type="PROSITE" id="PS51918"/>
    </source>
</evidence>
<accession>R7GXS5</accession>
<dbReference type="GO" id="GO:0006779">
    <property type="term" value="P:porphyrin-containing compound biosynthetic process"/>
    <property type="evidence" value="ECO:0007669"/>
    <property type="project" value="InterPro"/>
</dbReference>
<keyword evidence="2" id="KW-0004">4Fe-4S</keyword>
<keyword evidence="2" id="KW-0143">Chaperone</keyword>
<dbReference type="GO" id="GO:0051539">
    <property type="term" value="F:4 iron, 4 sulfur cluster binding"/>
    <property type="evidence" value="ECO:0007669"/>
    <property type="project" value="UniProtKB-UniRule"/>
</dbReference>
<dbReference type="EMBL" id="CBIT010000123">
    <property type="protein sequence ID" value="CDE32209.1"/>
    <property type="molecule type" value="Genomic_DNA"/>
</dbReference>
<dbReference type="InterPro" id="IPR006638">
    <property type="entry name" value="Elp3/MiaA/NifB-like_rSAM"/>
</dbReference>
<keyword evidence="2" id="KW-0479">Metal-binding</keyword>
<keyword evidence="2" id="KW-0349">Heme</keyword>
<dbReference type="SMART" id="SM00729">
    <property type="entry name" value="Elp3"/>
    <property type="match status" value="1"/>
</dbReference>
<comment type="similarity">
    <text evidence="1">Belongs to the anaerobic coproporphyrinogen-III oxidase family. HemW subfamily.</text>
</comment>
<evidence type="ECO:0000313" key="4">
    <source>
        <dbReference type="EMBL" id="CDE32209.1"/>
    </source>
</evidence>
<dbReference type="SFLD" id="SFLDS00029">
    <property type="entry name" value="Radical_SAM"/>
    <property type="match status" value="1"/>
</dbReference>
<protein>
    <recommendedName>
        <fullName evidence="2">Heme chaperone HemW</fullName>
    </recommendedName>
</protein>
<dbReference type="PANTHER" id="PTHR13932:SF5">
    <property type="entry name" value="RADICAL S-ADENOSYL METHIONINE DOMAIN-CONTAINING PROTEIN 1, MITOCHONDRIAL"/>
    <property type="match status" value="1"/>
</dbReference>
<evidence type="ECO:0000256" key="1">
    <source>
        <dbReference type="ARBA" id="ARBA00006100"/>
    </source>
</evidence>
<proteinExistence type="inferred from homology"/>
<dbReference type="GO" id="GO:0005737">
    <property type="term" value="C:cytoplasm"/>
    <property type="evidence" value="ECO:0007669"/>
    <property type="project" value="UniProtKB-SubCell"/>
</dbReference>
<dbReference type="GO" id="GO:0004109">
    <property type="term" value="F:coproporphyrinogen oxidase activity"/>
    <property type="evidence" value="ECO:0007669"/>
    <property type="project" value="InterPro"/>
</dbReference>
<sequence>MKAGIYVHIPFCESRCIYCGFYSTTAKDWCTRYVDALLKEMRMRSDELRSLYPDNECTIDTVYIGGGTPSTLSTEDIARIINTIKEVYPCTTRETTMEVNPDDVTPELITSVRTLGVNRISLGVQTFSDERLRFIRRRHNAAQAVKAVETIRRAGIDNISIDLMFGFPDETLDDWQNDLNIALKLRPNHISAYSLMYEEGTPLYLLLQNGKIKQTDDDTCLAMYTMLMDTLSANGYEHYEISNFCLPGYRAIHNSSYWNDTPYLGFGAAAHSYNLLTRSWNVADIKEYINTIKRGKLPSDSERIDDDTHYDDIITTAMRTHEGVDLKRLRPEYRDYALRSAKSDIDGGLLELTNDHLRLTRKGLFVSDMVMSNLMKV</sequence>
<dbReference type="SFLD" id="SFLDG01082">
    <property type="entry name" value="B12-binding_domain_containing"/>
    <property type="match status" value="1"/>
</dbReference>
<keyword evidence="2" id="KW-0411">Iron-sulfur</keyword>
<comment type="function">
    <text evidence="2">Probably acts as a heme chaperone, transferring heme to an unknown acceptor. Binds one molecule of heme per monomer, possibly covalently. Binds 1 [4Fe-4S] cluster. The cluster is coordinated with 3 cysteines and an exchangeable S-adenosyl-L-methionine.</text>
</comment>
<dbReference type="Pfam" id="PF04055">
    <property type="entry name" value="Radical_SAM"/>
    <property type="match status" value="1"/>
</dbReference>
<dbReference type="InterPro" id="IPR034505">
    <property type="entry name" value="Coproporphyrinogen-III_oxidase"/>
</dbReference>
<name>R7GXS5_9BACT</name>
<dbReference type="NCBIfam" id="TIGR00539">
    <property type="entry name" value="hemN_rel"/>
    <property type="match status" value="1"/>
</dbReference>
<dbReference type="InterPro" id="IPR007197">
    <property type="entry name" value="rSAM"/>
</dbReference>
<feature type="domain" description="Radical SAM core" evidence="3">
    <location>
        <begin position="1"/>
        <end position="237"/>
    </location>
</feature>
<dbReference type="SFLD" id="SFLDG01065">
    <property type="entry name" value="anaerobic_coproporphyrinogen-I"/>
    <property type="match status" value="1"/>
</dbReference>
<dbReference type="SFLD" id="SFLDF00288">
    <property type="entry name" value="HemN-like__clustered_with_nucl"/>
    <property type="match status" value="1"/>
</dbReference>
<keyword evidence="2" id="KW-0408">Iron</keyword>
<organism evidence="4">
    <name type="scientific">Leyella stercorea CAG:629</name>
    <dbReference type="NCBI Taxonomy" id="1263103"/>
    <lineage>
        <taxon>Bacteria</taxon>
        <taxon>Pseudomonadati</taxon>
        <taxon>Bacteroidota</taxon>
        <taxon>Bacteroidia</taxon>
        <taxon>Bacteroidales</taxon>
        <taxon>Prevotellaceae</taxon>
        <taxon>Leyella</taxon>
    </lineage>
</organism>
<dbReference type="SFLD" id="SFLDF00562">
    <property type="entry name" value="HemN-like__clustered_with_heat"/>
    <property type="match status" value="1"/>
</dbReference>
<gene>
    <name evidence="4" type="ORF">BN741_01243</name>
</gene>
<dbReference type="Gene3D" id="3.80.30.20">
    <property type="entry name" value="tm_1862 like domain"/>
    <property type="match status" value="1"/>
</dbReference>
<dbReference type="AlphaFoldDB" id="R7GXS5"/>
<dbReference type="InterPro" id="IPR023404">
    <property type="entry name" value="rSAM_horseshoe"/>
</dbReference>
<dbReference type="GO" id="GO:0046872">
    <property type="term" value="F:metal ion binding"/>
    <property type="evidence" value="ECO:0007669"/>
    <property type="project" value="UniProtKB-UniRule"/>
</dbReference>
<keyword evidence="2" id="KW-0949">S-adenosyl-L-methionine</keyword>
<dbReference type="PROSITE" id="PS51918">
    <property type="entry name" value="RADICAL_SAM"/>
    <property type="match status" value="1"/>
</dbReference>
<dbReference type="RefSeq" id="WP_022430448.1">
    <property type="nucleotide sequence ID" value="NZ_FR899259.1"/>
</dbReference>
<dbReference type="STRING" id="1263103.BN741_01243"/>
<comment type="subcellular location">
    <subcellularLocation>
        <location evidence="2">Cytoplasm</location>
    </subcellularLocation>
</comment>
<keyword evidence="2" id="KW-0963">Cytoplasm</keyword>
<dbReference type="PANTHER" id="PTHR13932">
    <property type="entry name" value="COPROPORPHYRINIGEN III OXIDASE"/>
    <property type="match status" value="1"/>
</dbReference>
<dbReference type="Proteomes" id="UP000018072">
    <property type="component" value="Unassembled WGS sequence"/>
</dbReference>